<dbReference type="RefSeq" id="WP_353064582.1">
    <property type="nucleotide sequence ID" value="NZ_CP132942.1"/>
</dbReference>
<dbReference type="SUPFAM" id="SSF53474">
    <property type="entry name" value="alpha/beta-Hydrolases"/>
    <property type="match status" value="1"/>
</dbReference>
<proteinExistence type="predicted"/>
<evidence type="ECO:0000313" key="3">
    <source>
        <dbReference type="EMBL" id="XCB33738.1"/>
    </source>
</evidence>
<dbReference type="PRINTS" id="PR00111">
    <property type="entry name" value="ABHYDROLASE"/>
</dbReference>
<reference evidence="3" key="1">
    <citation type="submission" date="2023-08" db="EMBL/GenBank/DDBJ databases">
        <authorList>
            <person name="Messyasz A."/>
            <person name="Mannisto M.K."/>
            <person name="Kerkhof L.J."/>
            <person name="Haggblom M."/>
        </authorList>
    </citation>
    <scope>NUCLEOTIDE SEQUENCE</scope>
    <source>
        <strain evidence="3">X5P6</strain>
    </source>
</reference>
<dbReference type="InterPro" id="IPR000073">
    <property type="entry name" value="AB_hydrolase_1"/>
</dbReference>
<accession>A0AAU7ZRW4</accession>
<organism evidence="3">
    <name type="scientific">Tunturiibacter psychrotolerans</name>
    <dbReference type="NCBI Taxonomy" id="3069686"/>
    <lineage>
        <taxon>Bacteria</taxon>
        <taxon>Pseudomonadati</taxon>
        <taxon>Acidobacteriota</taxon>
        <taxon>Terriglobia</taxon>
        <taxon>Terriglobales</taxon>
        <taxon>Acidobacteriaceae</taxon>
        <taxon>Tunturiibacter</taxon>
    </lineage>
</organism>
<protein>
    <submittedName>
        <fullName evidence="3">Alpha/beta hydrolase</fullName>
    </submittedName>
</protein>
<keyword evidence="1 3" id="KW-0378">Hydrolase</keyword>
<dbReference type="Pfam" id="PF00561">
    <property type="entry name" value="Abhydrolase_1"/>
    <property type="match status" value="1"/>
</dbReference>
<dbReference type="InterPro" id="IPR050266">
    <property type="entry name" value="AB_hydrolase_sf"/>
</dbReference>
<dbReference type="KEGG" id="tpsc:RBB77_02295"/>
<dbReference type="EMBL" id="CP132942">
    <property type="protein sequence ID" value="XCB33738.1"/>
    <property type="molecule type" value="Genomic_DNA"/>
</dbReference>
<dbReference type="PANTHER" id="PTHR43798">
    <property type="entry name" value="MONOACYLGLYCEROL LIPASE"/>
    <property type="match status" value="1"/>
</dbReference>
<dbReference type="PANTHER" id="PTHR43798:SF31">
    <property type="entry name" value="AB HYDROLASE SUPERFAMILY PROTEIN YCLE"/>
    <property type="match status" value="1"/>
</dbReference>
<dbReference type="InterPro" id="IPR029058">
    <property type="entry name" value="AB_hydrolase_fold"/>
</dbReference>
<reference evidence="3" key="2">
    <citation type="journal article" date="2024" name="Environ. Microbiol.">
        <title>Genome analysis and description of Tunturibacter gen. nov. expands the diversity of Terriglobia in tundra soils.</title>
        <authorList>
            <person name="Messyasz A."/>
            <person name="Mannisto M.K."/>
            <person name="Kerkhof L.J."/>
            <person name="Haggblom M.M."/>
        </authorList>
    </citation>
    <scope>NUCLEOTIDE SEQUENCE</scope>
    <source>
        <strain evidence="3">X5P6</strain>
    </source>
</reference>
<evidence type="ECO:0000256" key="1">
    <source>
        <dbReference type="ARBA" id="ARBA00022801"/>
    </source>
</evidence>
<sequence length="278" mass="30338">MLFASAIGVGILSAQTPSATVSPGAFVEVDGSRLYYEECGSGPKAVILLHDGVVDSAVWDDVWPAFCKQFHTIRFDRRGYGRSPATKKPYIEADDVATLLHDRKVSQAALVASSHGGNIAMSFALRYPAQVSELVLVGPEAEGFPYSEHFVMNQLAFQNAKDQTEVRVQNTYFIVPGNDAAREHLRRLLKAAPQDHDHDDMPLPEKPVFPYVQQLRMPTLILIGSGDIADNQAVAGALVMAIPGAARVVVPDTGHLMYLEKPEAFFSLVSGFLQSHDF</sequence>
<evidence type="ECO:0000259" key="2">
    <source>
        <dbReference type="Pfam" id="PF00561"/>
    </source>
</evidence>
<feature type="domain" description="AB hydrolase-1" evidence="2">
    <location>
        <begin position="45"/>
        <end position="262"/>
    </location>
</feature>
<dbReference type="Gene3D" id="3.40.50.1820">
    <property type="entry name" value="alpha/beta hydrolase"/>
    <property type="match status" value="1"/>
</dbReference>
<dbReference type="GO" id="GO:0016787">
    <property type="term" value="F:hydrolase activity"/>
    <property type="evidence" value="ECO:0007669"/>
    <property type="project" value="UniProtKB-KW"/>
</dbReference>
<dbReference type="GO" id="GO:0016020">
    <property type="term" value="C:membrane"/>
    <property type="evidence" value="ECO:0007669"/>
    <property type="project" value="TreeGrafter"/>
</dbReference>
<gene>
    <name evidence="3" type="ORF">RBB77_02295</name>
</gene>
<dbReference type="AlphaFoldDB" id="A0AAU7ZRW4"/>
<name>A0AAU7ZRW4_9BACT</name>